<dbReference type="InterPro" id="IPR005673">
    <property type="entry name" value="ABC_phos-bd_PstS"/>
</dbReference>
<organism evidence="10 11">
    <name type="scientific">Polynucleobacter cosmopolitanus</name>
    <dbReference type="NCBI Taxonomy" id="351345"/>
    <lineage>
        <taxon>Bacteria</taxon>
        <taxon>Pseudomonadati</taxon>
        <taxon>Pseudomonadota</taxon>
        <taxon>Betaproteobacteria</taxon>
        <taxon>Burkholderiales</taxon>
        <taxon>Burkholderiaceae</taxon>
        <taxon>Polynucleobacter</taxon>
    </lineage>
</organism>
<feature type="domain" description="PBP" evidence="9">
    <location>
        <begin position="23"/>
        <end position="308"/>
    </location>
</feature>
<dbReference type="GO" id="GO:0035435">
    <property type="term" value="P:phosphate ion transmembrane transport"/>
    <property type="evidence" value="ECO:0007669"/>
    <property type="project" value="InterPro"/>
</dbReference>
<keyword evidence="8" id="KW-0732">Signal</keyword>
<evidence type="ECO:0000256" key="1">
    <source>
        <dbReference type="ARBA" id="ARBA00002841"/>
    </source>
</evidence>
<proteinExistence type="inferred from homology"/>
<comment type="similarity">
    <text evidence="2 7">Belongs to the PstS family.</text>
</comment>
<keyword evidence="6 7" id="KW-0592">Phosphate transport</keyword>
<name>A0A229FT64_9BURK</name>
<evidence type="ECO:0000256" key="8">
    <source>
        <dbReference type="SAM" id="SignalP"/>
    </source>
</evidence>
<keyword evidence="11" id="KW-1185">Reference proteome</keyword>
<gene>
    <name evidence="10" type="primary">pstS</name>
    <name evidence="10" type="ORF">AOC33_07130</name>
</gene>
<dbReference type="AlphaFoldDB" id="A0A229FT64"/>
<dbReference type="GO" id="GO:0042301">
    <property type="term" value="F:phosphate ion binding"/>
    <property type="evidence" value="ECO:0007669"/>
    <property type="project" value="InterPro"/>
</dbReference>
<reference evidence="10 11" key="1">
    <citation type="submission" date="2017-06" db="EMBL/GenBank/DDBJ databases">
        <title>Reclassification of a Polynucleobacter cosmopolitanus strain isolated from tropical Lake Victoria as Polynucleobacter victoriensis comb. nov.</title>
        <authorList>
            <person name="Hahn M.W."/>
        </authorList>
    </citation>
    <scope>NUCLEOTIDE SEQUENCE [LARGE SCALE GENOMIC DNA]</scope>
    <source>
        <strain evidence="10 11">MWH-MoIso2</strain>
    </source>
</reference>
<dbReference type="PIRSF" id="PIRSF002756">
    <property type="entry name" value="PstS"/>
    <property type="match status" value="1"/>
</dbReference>
<dbReference type="Gene3D" id="3.40.190.10">
    <property type="entry name" value="Periplasmic binding protein-like II"/>
    <property type="match status" value="2"/>
</dbReference>
<evidence type="ECO:0000259" key="9">
    <source>
        <dbReference type="Pfam" id="PF12849"/>
    </source>
</evidence>
<dbReference type="OrthoDB" id="9801510at2"/>
<evidence type="ECO:0000256" key="5">
    <source>
        <dbReference type="ARBA" id="ARBA00022448"/>
    </source>
</evidence>
<dbReference type="InterPro" id="IPR024370">
    <property type="entry name" value="PBP_domain"/>
</dbReference>
<keyword evidence="5 7" id="KW-0813">Transport</keyword>
<dbReference type="NCBIfam" id="NF008171">
    <property type="entry name" value="PRK10918.1"/>
    <property type="match status" value="1"/>
</dbReference>
<dbReference type="PANTHER" id="PTHR42996:SF1">
    <property type="entry name" value="PHOSPHATE-BINDING PROTEIN PSTS"/>
    <property type="match status" value="1"/>
</dbReference>
<evidence type="ECO:0000313" key="11">
    <source>
        <dbReference type="Proteomes" id="UP000215188"/>
    </source>
</evidence>
<accession>A0A229FT64</accession>
<feature type="signal peptide" evidence="8">
    <location>
        <begin position="1"/>
        <end position="24"/>
    </location>
</feature>
<evidence type="ECO:0000313" key="10">
    <source>
        <dbReference type="EMBL" id="OXL15073.1"/>
    </source>
</evidence>
<evidence type="ECO:0000256" key="4">
    <source>
        <dbReference type="ARBA" id="ARBA00021889"/>
    </source>
</evidence>
<evidence type="ECO:0000256" key="3">
    <source>
        <dbReference type="ARBA" id="ARBA00011529"/>
    </source>
</evidence>
<dbReference type="InterPro" id="IPR050962">
    <property type="entry name" value="Phosphate-bind_PstS"/>
</dbReference>
<comment type="function">
    <text evidence="1 7">Part of the ABC transporter complex PstSACB involved in phosphate import.</text>
</comment>
<comment type="subunit">
    <text evidence="3 7">The complex is composed of two ATP-binding proteins (PstB), two transmembrane proteins (PstC and PstA) and a solute-binding protein (PstS).</text>
</comment>
<dbReference type="EMBL" id="NJGG01000002">
    <property type="protein sequence ID" value="OXL15073.1"/>
    <property type="molecule type" value="Genomic_DNA"/>
</dbReference>
<feature type="chain" id="PRO_5012217947" description="Phosphate-binding protein PstS" evidence="8">
    <location>
        <begin position="25"/>
        <end position="342"/>
    </location>
</feature>
<dbReference type="Proteomes" id="UP000215188">
    <property type="component" value="Unassembled WGS sequence"/>
</dbReference>
<sequence length="342" mass="36393">MKSLFTKSLVAGAIALSTVTTALAADITGAGATFPYPIYAKWAEAYKAKTNNGLNYQSIGSSGGIKQIKAKTVDFGASDNPVKFEDLEKDGMVQFPAIIGGVVPVINVDGIKPGQIKVTGDVLAQMFSGYIVKWNDKQLADLNPGVKLPDANITVVHRADGSGTTAIFTDYLAKVNANWKKDVGAGAAVKWPAASSIGGKGNEGVAANVSRVKNSIGYVEYAYAKKNNMTFLQIKNKNGQFVSPDDETFAAAAAGTDWSKVPGMGTFITDAPGAKSWPITGASFILMYKEPGNKANAAEVIKFFDFAFKEGKKMAADLDYVPMPDATTEFIRKNVWTKINTK</sequence>
<dbReference type="RefSeq" id="WP_089516207.1">
    <property type="nucleotide sequence ID" value="NZ_NJGG01000002.1"/>
</dbReference>
<protein>
    <recommendedName>
        <fullName evidence="4 7">Phosphate-binding protein PstS</fullName>
    </recommendedName>
</protein>
<dbReference type="Pfam" id="PF12849">
    <property type="entry name" value="PBP_like_2"/>
    <property type="match status" value="1"/>
</dbReference>
<evidence type="ECO:0000256" key="2">
    <source>
        <dbReference type="ARBA" id="ARBA00008725"/>
    </source>
</evidence>
<dbReference type="GO" id="GO:0043190">
    <property type="term" value="C:ATP-binding cassette (ABC) transporter complex"/>
    <property type="evidence" value="ECO:0007669"/>
    <property type="project" value="InterPro"/>
</dbReference>
<dbReference type="NCBIfam" id="TIGR00975">
    <property type="entry name" value="3a0107s03"/>
    <property type="match status" value="1"/>
</dbReference>
<dbReference type="CDD" id="cd13565">
    <property type="entry name" value="PBP2_PstS"/>
    <property type="match status" value="1"/>
</dbReference>
<evidence type="ECO:0000256" key="6">
    <source>
        <dbReference type="ARBA" id="ARBA00022592"/>
    </source>
</evidence>
<dbReference type="SUPFAM" id="SSF53850">
    <property type="entry name" value="Periplasmic binding protein-like II"/>
    <property type="match status" value="1"/>
</dbReference>
<evidence type="ECO:0000256" key="7">
    <source>
        <dbReference type="PIRNR" id="PIRNR002756"/>
    </source>
</evidence>
<dbReference type="PANTHER" id="PTHR42996">
    <property type="entry name" value="PHOSPHATE-BINDING PROTEIN PSTS"/>
    <property type="match status" value="1"/>
</dbReference>
<comment type="caution">
    <text evidence="10">The sequence shown here is derived from an EMBL/GenBank/DDBJ whole genome shotgun (WGS) entry which is preliminary data.</text>
</comment>